<organism evidence="1 2">
    <name type="scientific">Arthrobotrys conoides</name>
    <dbReference type="NCBI Taxonomy" id="74498"/>
    <lineage>
        <taxon>Eukaryota</taxon>
        <taxon>Fungi</taxon>
        <taxon>Dikarya</taxon>
        <taxon>Ascomycota</taxon>
        <taxon>Pezizomycotina</taxon>
        <taxon>Orbiliomycetes</taxon>
        <taxon>Orbiliales</taxon>
        <taxon>Orbiliaceae</taxon>
        <taxon>Arthrobotrys</taxon>
    </lineage>
</organism>
<dbReference type="AlphaFoldDB" id="A0AAN8S0U2"/>
<gene>
    <name evidence="1" type="ORF">TWF506_000328</name>
</gene>
<evidence type="ECO:0000313" key="2">
    <source>
        <dbReference type="Proteomes" id="UP001307849"/>
    </source>
</evidence>
<keyword evidence="2" id="KW-1185">Reference proteome</keyword>
<evidence type="ECO:0000313" key="1">
    <source>
        <dbReference type="EMBL" id="KAK6520038.1"/>
    </source>
</evidence>
<protein>
    <submittedName>
        <fullName evidence="1">Uncharacterized protein</fullName>
    </submittedName>
</protein>
<name>A0AAN8S0U2_9PEZI</name>
<dbReference type="Proteomes" id="UP001307849">
    <property type="component" value="Unassembled WGS sequence"/>
</dbReference>
<proteinExistence type="predicted"/>
<dbReference type="EMBL" id="JAVHJM010000001">
    <property type="protein sequence ID" value="KAK6520038.1"/>
    <property type="molecule type" value="Genomic_DNA"/>
</dbReference>
<comment type="caution">
    <text evidence="1">The sequence shown here is derived from an EMBL/GenBank/DDBJ whole genome shotgun (WGS) entry which is preliminary data.</text>
</comment>
<accession>A0AAN8S0U2</accession>
<sequence length="101" mass="11843">MFQSYPDKSPKFSMSVGDGTWAYIGMMVRDINTIDLCEARGLRNPAGPDYFWKYRRVPKSLLFGGRHIYRSVPMEVEPPVPSWPWRSINWFGLLLRNIFRA</sequence>
<reference evidence="1 2" key="1">
    <citation type="submission" date="2019-10" db="EMBL/GenBank/DDBJ databases">
        <authorList>
            <person name="Palmer J.M."/>
        </authorList>
    </citation>
    <scope>NUCLEOTIDE SEQUENCE [LARGE SCALE GENOMIC DNA]</scope>
    <source>
        <strain evidence="1 2">TWF506</strain>
    </source>
</reference>